<dbReference type="EMBL" id="JACFRB010000002">
    <property type="protein sequence ID" value="MBI0106191.1"/>
    <property type="molecule type" value="Genomic_DNA"/>
</dbReference>
<protein>
    <submittedName>
        <fullName evidence="1">Uncharacterized protein</fullName>
    </submittedName>
</protein>
<name>A0ABS0QWC5_9BIFI</name>
<gene>
    <name evidence="1" type="ORF">H3T91_06765</name>
</gene>
<reference evidence="1 2" key="1">
    <citation type="submission" date="2020-07" db="EMBL/GenBank/DDBJ databases">
        <title>Isolated bacteria genomes of Apis mellifera.</title>
        <authorList>
            <person name="Wu J."/>
            <person name="Zheng H."/>
        </authorList>
    </citation>
    <scope>NUCLEOTIDE SEQUENCE [LARGE SCALE GENOMIC DNA]</scope>
    <source>
        <strain evidence="1 2">B14448H7</strain>
    </source>
</reference>
<keyword evidence="2" id="KW-1185">Reference proteome</keyword>
<dbReference type="Proteomes" id="UP000766153">
    <property type="component" value="Unassembled WGS sequence"/>
</dbReference>
<evidence type="ECO:0000313" key="2">
    <source>
        <dbReference type="Proteomes" id="UP000766153"/>
    </source>
</evidence>
<dbReference type="RefSeq" id="WP_198208406.1">
    <property type="nucleotide sequence ID" value="NZ_JACFRB010000002.1"/>
</dbReference>
<sequence length="303" mass="30856">MTDETTSMVGFPLTYDADAGGPAYTAQSYQMTAGAAHAIPDGSPFGGVQGVRAGSPSPLVSMDGTTATVSPHMGWLCPWSGSGAYEYAIIRPVQVSVESSTSSYKIAVVLADQAAGHGSGERVSVQSYSGSVDDRMIDGLVIATVSAGIASDTAPVISQTATVSVSSLDRLQAVSAAEGMQGMLADGSRYVRRGGAWAPVVTQPTALISSQQGTVTGIRAGDTVQLTIAWRSASGGSWGSGSFGILPVGWRPLIDVTAPYQGRDGASQRQISIKSNGTASYQNMGGAGQNTGGWTVTVCYLAG</sequence>
<evidence type="ECO:0000313" key="1">
    <source>
        <dbReference type="EMBL" id="MBI0106191.1"/>
    </source>
</evidence>
<proteinExistence type="predicted"/>
<accession>A0ABS0QWC5</accession>
<organism evidence="1 2">
    <name type="scientific">Bifidobacterium polysaccharolyticum</name>
    <dbReference type="NCBI Taxonomy" id="2750967"/>
    <lineage>
        <taxon>Bacteria</taxon>
        <taxon>Bacillati</taxon>
        <taxon>Actinomycetota</taxon>
        <taxon>Actinomycetes</taxon>
        <taxon>Bifidobacteriales</taxon>
        <taxon>Bifidobacteriaceae</taxon>
        <taxon>Bifidobacterium</taxon>
    </lineage>
</organism>
<comment type="caution">
    <text evidence="1">The sequence shown here is derived from an EMBL/GenBank/DDBJ whole genome shotgun (WGS) entry which is preliminary data.</text>
</comment>